<gene>
    <name evidence="2" type="ORF">NDU88_004165</name>
</gene>
<keyword evidence="3" id="KW-1185">Reference proteome</keyword>
<feature type="compositionally biased region" description="Basic and acidic residues" evidence="1">
    <location>
        <begin position="140"/>
        <end position="150"/>
    </location>
</feature>
<feature type="region of interest" description="Disordered" evidence="1">
    <location>
        <begin position="108"/>
        <end position="150"/>
    </location>
</feature>
<protein>
    <submittedName>
        <fullName evidence="2">Uncharacterized protein</fullName>
    </submittedName>
</protein>
<reference evidence="2" key="1">
    <citation type="journal article" date="2022" name="bioRxiv">
        <title>Sequencing and chromosome-scale assembly of the giantPleurodeles waltlgenome.</title>
        <authorList>
            <person name="Brown T."/>
            <person name="Elewa A."/>
            <person name="Iarovenko S."/>
            <person name="Subramanian E."/>
            <person name="Araus A.J."/>
            <person name="Petzold A."/>
            <person name="Susuki M."/>
            <person name="Suzuki K.-i.T."/>
            <person name="Hayashi T."/>
            <person name="Toyoda A."/>
            <person name="Oliveira C."/>
            <person name="Osipova E."/>
            <person name="Leigh N.D."/>
            <person name="Simon A."/>
            <person name="Yun M.H."/>
        </authorList>
    </citation>
    <scope>NUCLEOTIDE SEQUENCE</scope>
    <source>
        <strain evidence="2">20211129_DDA</strain>
        <tissue evidence="2">Liver</tissue>
    </source>
</reference>
<dbReference type="Proteomes" id="UP001066276">
    <property type="component" value="Chromosome 2_1"/>
</dbReference>
<evidence type="ECO:0000313" key="2">
    <source>
        <dbReference type="EMBL" id="KAJ1200341.1"/>
    </source>
</evidence>
<feature type="compositionally biased region" description="Basic and acidic residues" evidence="1">
    <location>
        <begin position="57"/>
        <end position="68"/>
    </location>
</feature>
<sequence>MHRPDLCWRCQPCSAPQTEEANQGSFPATKAGLQRVERPVVGWRTLVNGGAVSSDAGGRKSADQWKQEGEEEADDETDFSARQEAYAIRPATLQKKRGSLSNELYYIGDERLPPSLRHRGTETSRVDPRSRLRWRLPSDGTKERVDAHEL</sequence>
<feature type="region of interest" description="Disordered" evidence="1">
    <location>
        <begin position="48"/>
        <end position="85"/>
    </location>
</feature>
<proteinExistence type="predicted"/>
<feature type="compositionally biased region" description="Acidic residues" evidence="1">
    <location>
        <begin position="69"/>
        <end position="78"/>
    </location>
</feature>
<dbReference type="AlphaFoldDB" id="A0AAV7VHY5"/>
<comment type="caution">
    <text evidence="2">The sequence shown here is derived from an EMBL/GenBank/DDBJ whole genome shotgun (WGS) entry which is preliminary data.</text>
</comment>
<organism evidence="2 3">
    <name type="scientific">Pleurodeles waltl</name>
    <name type="common">Iberian ribbed newt</name>
    <dbReference type="NCBI Taxonomy" id="8319"/>
    <lineage>
        <taxon>Eukaryota</taxon>
        <taxon>Metazoa</taxon>
        <taxon>Chordata</taxon>
        <taxon>Craniata</taxon>
        <taxon>Vertebrata</taxon>
        <taxon>Euteleostomi</taxon>
        <taxon>Amphibia</taxon>
        <taxon>Batrachia</taxon>
        <taxon>Caudata</taxon>
        <taxon>Salamandroidea</taxon>
        <taxon>Salamandridae</taxon>
        <taxon>Pleurodelinae</taxon>
        <taxon>Pleurodeles</taxon>
    </lineage>
</organism>
<feature type="compositionally biased region" description="Basic and acidic residues" evidence="1">
    <location>
        <begin position="119"/>
        <end position="130"/>
    </location>
</feature>
<name>A0AAV7VHY5_PLEWA</name>
<feature type="region of interest" description="Disordered" evidence="1">
    <location>
        <begin position="14"/>
        <end position="34"/>
    </location>
</feature>
<dbReference type="EMBL" id="JANPWB010000003">
    <property type="protein sequence ID" value="KAJ1200341.1"/>
    <property type="molecule type" value="Genomic_DNA"/>
</dbReference>
<accession>A0AAV7VHY5</accession>
<feature type="compositionally biased region" description="Polar residues" evidence="1">
    <location>
        <begin position="14"/>
        <end position="26"/>
    </location>
</feature>
<evidence type="ECO:0000256" key="1">
    <source>
        <dbReference type="SAM" id="MobiDB-lite"/>
    </source>
</evidence>
<evidence type="ECO:0000313" key="3">
    <source>
        <dbReference type="Proteomes" id="UP001066276"/>
    </source>
</evidence>